<dbReference type="RefSeq" id="WP_213542704.1">
    <property type="nucleotide sequence ID" value="NZ_AP023420.1"/>
</dbReference>
<sequence length="104" mass="11994">MEKLNRMCADCLKLGKECEGTNCQTWTGCVYRVTILDEMKRQAAEINRQKAEAIKTGKNQITYNDHKGQAHTLYYIGGRWVDNGTRQRINRQFPHAVEYGRAAQ</sequence>
<accession>A0A810QB72</accession>
<reference evidence="1" key="1">
    <citation type="submission" date="2020-09" db="EMBL/GenBank/DDBJ databases">
        <title>New species isolated from human feces.</title>
        <authorList>
            <person name="Kitahara M."/>
            <person name="Shigeno Y."/>
            <person name="Shime M."/>
            <person name="Matsumoto Y."/>
            <person name="Nakamura S."/>
            <person name="Motooka D."/>
            <person name="Fukuoka S."/>
            <person name="Nishikawa H."/>
            <person name="Benno Y."/>
        </authorList>
    </citation>
    <scope>NUCLEOTIDE SEQUENCE</scope>
    <source>
        <strain evidence="1">MM59</strain>
    </source>
</reference>
<organism evidence="1 2">
    <name type="scientific">Pusillibacter faecalis</name>
    <dbReference type="NCBI Taxonomy" id="2714358"/>
    <lineage>
        <taxon>Bacteria</taxon>
        <taxon>Bacillati</taxon>
        <taxon>Bacillota</taxon>
        <taxon>Clostridia</taxon>
        <taxon>Eubacteriales</taxon>
        <taxon>Oscillospiraceae</taxon>
        <taxon>Pusillibacter</taxon>
    </lineage>
</organism>
<dbReference type="AlphaFoldDB" id="A0A810QB72"/>
<name>A0A810QB72_9FIRM</name>
<keyword evidence="2" id="KW-1185">Reference proteome</keyword>
<evidence type="ECO:0000313" key="1">
    <source>
        <dbReference type="EMBL" id="BCK83452.1"/>
    </source>
</evidence>
<gene>
    <name evidence="1" type="ORF">MM59RIKEN_07710</name>
</gene>
<protein>
    <submittedName>
        <fullName evidence="1">Uncharacterized protein</fullName>
    </submittedName>
</protein>
<evidence type="ECO:0000313" key="2">
    <source>
        <dbReference type="Proteomes" id="UP000679848"/>
    </source>
</evidence>
<dbReference type="EMBL" id="AP023420">
    <property type="protein sequence ID" value="BCK83452.1"/>
    <property type="molecule type" value="Genomic_DNA"/>
</dbReference>
<dbReference type="Proteomes" id="UP000679848">
    <property type="component" value="Chromosome"/>
</dbReference>
<dbReference type="KEGG" id="pfaa:MM59RIKEN_07710"/>
<proteinExistence type="predicted"/>